<organism evidence="7 8">
    <name type="scientific">Monoraphidium neglectum</name>
    <dbReference type="NCBI Taxonomy" id="145388"/>
    <lineage>
        <taxon>Eukaryota</taxon>
        <taxon>Viridiplantae</taxon>
        <taxon>Chlorophyta</taxon>
        <taxon>core chlorophytes</taxon>
        <taxon>Chlorophyceae</taxon>
        <taxon>CS clade</taxon>
        <taxon>Sphaeropleales</taxon>
        <taxon>Selenastraceae</taxon>
        <taxon>Monoraphidium</taxon>
    </lineage>
</organism>
<accession>A0A0D2LUB2</accession>
<evidence type="ECO:0000256" key="2">
    <source>
        <dbReference type="ARBA" id="ARBA00022448"/>
    </source>
</evidence>
<dbReference type="Pfam" id="PF09066">
    <property type="entry name" value="B2-adapt-app_C"/>
    <property type="match status" value="1"/>
</dbReference>
<keyword evidence="4" id="KW-0472">Membrane</keyword>
<dbReference type="Gene3D" id="3.30.310.10">
    <property type="entry name" value="TATA-Binding Protein"/>
    <property type="match status" value="1"/>
</dbReference>
<dbReference type="GO" id="GO:0012505">
    <property type="term" value="C:endomembrane system"/>
    <property type="evidence" value="ECO:0007669"/>
    <property type="project" value="UniProtKB-SubCell"/>
</dbReference>
<dbReference type="InterPro" id="IPR012295">
    <property type="entry name" value="TBP_dom_sf"/>
</dbReference>
<feature type="compositionally biased region" description="Gly residues" evidence="5">
    <location>
        <begin position="143"/>
        <end position="160"/>
    </location>
</feature>
<dbReference type="Gene3D" id="1.25.10.10">
    <property type="entry name" value="Leucine-rich Repeat Variant"/>
    <property type="match status" value="1"/>
</dbReference>
<dbReference type="PANTHER" id="PTHR11134">
    <property type="entry name" value="ADAPTOR COMPLEX SUBUNIT BETA FAMILY MEMBER"/>
    <property type="match status" value="1"/>
</dbReference>
<evidence type="ECO:0000259" key="6">
    <source>
        <dbReference type="SMART" id="SM01020"/>
    </source>
</evidence>
<dbReference type="STRING" id="145388.A0A0D2LUB2"/>
<gene>
    <name evidence="7" type="ORF">MNEG_14758</name>
</gene>
<dbReference type="InterPro" id="IPR026739">
    <property type="entry name" value="AP_beta"/>
</dbReference>
<evidence type="ECO:0000313" key="7">
    <source>
        <dbReference type="EMBL" id="KIY93206.1"/>
    </source>
</evidence>
<dbReference type="SMART" id="SM01020">
    <property type="entry name" value="B2-adapt-app_C"/>
    <property type="match status" value="1"/>
</dbReference>
<dbReference type="GO" id="GO:0006886">
    <property type="term" value="P:intracellular protein transport"/>
    <property type="evidence" value="ECO:0007669"/>
    <property type="project" value="InterPro"/>
</dbReference>
<dbReference type="GeneID" id="25732351"/>
<evidence type="ECO:0000256" key="5">
    <source>
        <dbReference type="SAM" id="MobiDB-lite"/>
    </source>
</evidence>
<sequence length="378" mass="39122">MSTAPYLLQPLADGFSTEPPAVRLALLTAAAKIFFKRPPEGQKLLGACLAAGLGDTDQDVHDRALLYYRLLRHDVSAAEKVISSPEEAMYHFTEDQSPEAQEQIFEEFNSLSVIYQQPASSFVEASQYHQPPEDDPAADAPAAGGGAAGGGGGGGGGGGDQETSLLAAAQGDLLSLDDDAPAAGGAAAAVGAAAQQRSVGGSLLDLEAEYSAPAPAQPQQQQQQLAAFGGGLDSLLGGDLGTGGAAAAAQPPQGLSLAAAAKVMPGVFQEKWKRLGAAHQYVDTLNMATVAALASNNHRDFCAHVAQANIHTMACGGQPPAYKYYFYGQEAGTGALFLVEMVVATEARQASFTVKAEAPQQLPAFLEVWRVVMAAFYR</sequence>
<comment type="subcellular location">
    <subcellularLocation>
        <location evidence="1">Endomembrane system</location>
    </subcellularLocation>
</comment>
<reference evidence="7 8" key="1">
    <citation type="journal article" date="2013" name="BMC Genomics">
        <title>Reconstruction of the lipid metabolism for the microalga Monoraphidium neglectum from its genome sequence reveals characteristics suitable for biofuel production.</title>
        <authorList>
            <person name="Bogen C."/>
            <person name="Al-Dilaimi A."/>
            <person name="Albersmeier A."/>
            <person name="Wichmann J."/>
            <person name="Grundmann M."/>
            <person name="Rupp O."/>
            <person name="Lauersen K.J."/>
            <person name="Blifernez-Klassen O."/>
            <person name="Kalinowski J."/>
            <person name="Goesmann A."/>
            <person name="Mussgnug J.H."/>
            <person name="Kruse O."/>
        </authorList>
    </citation>
    <scope>NUCLEOTIDE SEQUENCE [LARGE SCALE GENOMIC DNA]</scope>
    <source>
        <strain evidence="7 8">SAG 48.87</strain>
    </source>
</reference>
<keyword evidence="2" id="KW-0813">Transport</keyword>
<dbReference type="KEGG" id="mng:MNEG_14758"/>
<dbReference type="GO" id="GO:0016192">
    <property type="term" value="P:vesicle-mediated transport"/>
    <property type="evidence" value="ECO:0007669"/>
    <property type="project" value="InterPro"/>
</dbReference>
<feature type="domain" description="Beta-adaptin appendage C-terminal subdomain" evidence="6">
    <location>
        <begin position="257"/>
        <end position="374"/>
    </location>
</feature>
<dbReference type="GO" id="GO:0030131">
    <property type="term" value="C:clathrin adaptor complex"/>
    <property type="evidence" value="ECO:0007669"/>
    <property type="project" value="InterPro"/>
</dbReference>
<keyword evidence="8" id="KW-1185">Reference proteome</keyword>
<name>A0A0D2LUB2_9CHLO</name>
<dbReference type="InterPro" id="IPR011989">
    <property type="entry name" value="ARM-like"/>
</dbReference>
<dbReference type="OrthoDB" id="10254310at2759"/>
<evidence type="ECO:0000256" key="4">
    <source>
        <dbReference type="ARBA" id="ARBA00023136"/>
    </source>
</evidence>
<feature type="region of interest" description="Disordered" evidence="5">
    <location>
        <begin position="124"/>
        <end position="163"/>
    </location>
</feature>
<dbReference type="Proteomes" id="UP000054498">
    <property type="component" value="Unassembled WGS sequence"/>
</dbReference>
<proteinExistence type="predicted"/>
<evidence type="ECO:0000313" key="8">
    <source>
        <dbReference type="Proteomes" id="UP000054498"/>
    </source>
</evidence>
<dbReference type="InterPro" id="IPR016024">
    <property type="entry name" value="ARM-type_fold"/>
</dbReference>
<evidence type="ECO:0000256" key="3">
    <source>
        <dbReference type="ARBA" id="ARBA00022927"/>
    </source>
</evidence>
<dbReference type="SUPFAM" id="SSF48371">
    <property type="entry name" value="ARM repeat"/>
    <property type="match status" value="1"/>
</dbReference>
<evidence type="ECO:0000256" key="1">
    <source>
        <dbReference type="ARBA" id="ARBA00004308"/>
    </source>
</evidence>
<dbReference type="InterPro" id="IPR015151">
    <property type="entry name" value="B-adaptin_app_sub_C"/>
</dbReference>
<dbReference type="RefSeq" id="XP_013892226.1">
    <property type="nucleotide sequence ID" value="XM_014036772.1"/>
</dbReference>
<dbReference type="EMBL" id="KK104959">
    <property type="protein sequence ID" value="KIY93206.1"/>
    <property type="molecule type" value="Genomic_DNA"/>
</dbReference>
<keyword evidence="3" id="KW-0653">Protein transport</keyword>
<protein>
    <recommendedName>
        <fullName evidence="6">Beta-adaptin appendage C-terminal subdomain domain-containing protein</fullName>
    </recommendedName>
</protein>
<dbReference type="AlphaFoldDB" id="A0A0D2LUB2"/>